<dbReference type="OrthoDB" id="6247875at2759"/>
<name>A0A0L0N9C0_TOLOC</name>
<gene>
    <name evidence="5" type="ORF">TOPH_04983</name>
</gene>
<sequence>MRPRVQFPGPYGDVDTPVTFVTSEIQGNVHVFLPDTYEMVIVEAIAQNFSRRVQQPVKVFHDDWRQKYRLCPLPPGAQANTITYGPCRFECDMSEPKVAETHIPRPRNCWILYRQHKSPELREKFPDITASELSSVISGYWKNEPEAEKEIWRQKAQEEDRLHKEKYPGYKYTMKKSPRK</sequence>
<dbReference type="Pfam" id="PF00505">
    <property type="entry name" value="HMG_box"/>
    <property type="match status" value="1"/>
</dbReference>
<feature type="domain" description="HMG box" evidence="4">
    <location>
        <begin position="103"/>
        <end position="171"/>
    </location>
</feature>
<evidence type="ECO:0000259" key="4">
    <source>
        <dbReference type="PROSITE" id="PS50118"/>
    </source>
</evidence>
<dbReference type="InterPro" id="IPR009071">
    <property type="entry name" value="HMG_box_dom"/>
</dbReference>
<dbReference type="GO" id="GO:0001228">
    <property type="term" value="F:DNA-binding transcription activator activity, RNA polymerase II-specific"/>
    <property type="evidence" value="ECO:0007669"/>
    <property type="project" value="TreeGrafter"/>
</dbReference>
<dbReference type="Gene3D" id="1.10.30.10">
    <property type="entry name" value="High mobility group box domain"/>
    <property type="match status" value="1"/>
</dbReference>
<evidence type="ECO:0000256" key="3">
    <source>
        <dbReference type="PROSITE-ProRule" id="PRU00267"/>
    </source>
</evidence>
<dbReference type="PANTHER" id="PTHR10270">
    <property type="entry name" value="SOX TRANSCRIPTION FACTOR"/>
    <property type="match status" value="1"/>
</dbReference>
<keyword evidence="2" id="KW-0804">Transcription</keyword>
<dbReference type="EMBL" id="LFRF01000013">
    <property type="protein sequence ID" value="KND90385.1"/>
    <property type="molecule type" value="Genomic_DNA"/>
</dbReference>
<dbReference type="CDD" id="cd01389">
    <property type="entry name" value="HMG-box_ROX1-like"/>
    <property type="match status" value="1"/>
</dbReference>
<protein>
    <submittedName>
        <fullName evidence="5">Sporulation minus regulator 2</fullName>
    </submittedName>
</protein>
<keyword evidence="3" id="KW-0539">Nucleus</keyword>
<dbReference type="InterPro" id="IPR036910">
    <property type="entry name" value="HMG_box_dom_sf"/>
</dbReference>
<dbReference type="AlphaFoldDB" id="A0A0L0N9C0"/>
<dbReference type="PANTHER" id="PTHR10270:SF161">
    <property type="entry name" value="SEX-DETERMINING REGION Y PROTEIN"/>
    <property type="match status" value="1"/>
</dbReference>
<dbReference type="Proteomes" id="UP000036947">
    <property type="component" value="Unassembled WGS sequence"/>
</dbReference>
<dbReference type="SUPFAM" id="SSF47095">
    <property type="entry name" value="HMG-box"/>
    <property type="match status" value="1"/>
</dbReference>
<feature type="DNA-binding region" description="HMG box" evidence="3">
    <location>
        <begin position="103"/>
        <end position="171"/>
    </location>
</feature>
<dbReference type="GO" id="GO:0005634">
    <property type="term" value="C:nucleus"/>
    <property type="evidence" value="ECO:0007669"/>
    <property type="project" value="UniProtKB-UniRule"/>
</dbReference>
<proteinExistence type="predicted"/>
<evidence type="ECO:0000313" key="5">
    <source>
        <dbReference type="EMBL" id="KND90385.1"/>
    </source>
</evidence>
<accession>A0A0L0N9C0</accession>
<evidence type="ECO:0000256" key="2">
    <source>
        <dbReference type="ARBA" id="ARBA00023163"/>
    </source>
</evidence>
<dbReference type="GO" id="GO:0000978">
    <property type="term" value="F:RNA polymerase II cis-regulatory region sequence-specific DNA binding"/>
    <property type="evidence" value="ECO:0007669"/>
    <property type="project" value="TreeGrafter"/>
</dbReference>
<evidence type="ECO:0000313" key="6">
    <source>
        <dbReference type="Proteomes" id="UP000036947"/>
    </source>
</evidence>
<dbReference type="STRING" id="1163406.A0A0L0N9C0"/>
<keyword evidence="6" id="KW-1185">Reference proteome</keyword>
<comment type="caution">
    <text evidence="5">The sequence shown here is derived from an EMBL/GenBank/DDBJ whole genome shotgun (WGS) entry which is preliminary data.</text>
</comment>
<dbReference type="SMART" id="SM00398">
    <property type="entry name" value="HMG"/>
    <property type="match status" value="1"/>
</dbReference>
<dbReference type="InterPro" id="IPR050140">
    <property type="entry name" value="SRY-related_HMG-box_TF-like"/>
</dbReference>
<dbReference type="GO" id="GO:0030154">
    <property type="term" value="P:cell differentiation"/>
    <property type="evidence" value="ECO:0007669"/>
    <property type="project" value="TreeGrafter"/>
</dbReference>
<dbReference type="PROSITE" id="PS50118">
    <property type="entry name" value="HMG_BOX_2"/>
    <property type="match status" value="1"/>
</dbReference>
<organism evidence="5 6">
    <name type="scientific">Tolypocladium ophioglossoides (strain CBS 100239)</name>
    <name type="common">Snaketongue truffleclub</name>
    <name type="synonym">Elaphocordyceps ophioglossoides</name>
    <dbReference type="NCBI Taxonomy" id="1163406"/>
    <lineage>
        <taxon>Eukaryota</taxon>
        <taxon>Fungi</taxon>
        <taxon>Dikarya</taxon>
        <taxon>Ascomycota</taxon>
        <taxon>Pezizomycotina</taxon>
        <taxon>Sordariomycetes</taxon>
        <taxon>Hypocreomycetidae</taxon>
        <taxon>Hypocreales</taxon>
        <taxon>Ophiocordycipitaceae</taxon>
        <taxon>Tolypocladium</taxon>
    </lineage>
</organism>
<keyword evidence="1 3" id="KW-0238">DNA-binding</keyword>
<evidence type="ECO:0000256" key="1">
    <source>
        <dbReference type="ARBA" id="ARBA00023125"/>
    </source>
</evidence>
<reference evidence="5 6" key="1">
    <citation type="journal article" date="2015" name="BMC Genomics">
        <title>The genome of the truffle-parasite Tolypocladium ophioglossoides and the evolution of antifungal peptaibiotics.</title>
        <authorList>
            <person name="Quandt C.A."/>
            <person name="Bushley K.E."/>
            <person name="Spatafora J.W."/>
        </authorList>
    </citation>
    <scope>NUCLEOTIDE SEQUENCE [LARGE SCALE GENOMIC DNA]</scope>
    <source>
        <strain evidence="5 6">CBS 100239</strain>
    </source>
</reference>